<protein>
    <submittedName>
        <fullName evidence="2">Uncharacterized protein</fullName>
    </submittedName>
</protein>
<evidence type="ECO:0000313" key="2">
    <source>
        <dbReference type="EMBL" id="KAF2797081.1"/>
    </source>
</evidence>
<gene>
    <name evidence="2" type="ORF">K505DRAFT_334623</name>
</gene>
<organism evidence="2 3">
    <name type="scientific">Melanomma pulvis-pyrius CBS 109.77</name>
    <dbReference type="NCBI Taxonomy" id="1314802"/>
    <lineage>
        <taxon>Eukaryota</taxon>
        <taxon>Fungi</taxon>
        <taxon>Dikarya</taxon>
        <taxon>Ascomycota</taxon>
        <taxon>Pezizomycotina</taxon>
        <taxon>Dothideomycetes</taxon>
        <taxon>Pleosporomycetidae</taxon>
        <taxon>Pleosporales</taxon>
        <taxon>Melanommataceae</taxon>
        <taxon>Melanomma</taxon>
    </lineage>
</organism>
<evidence type="ECO:0000256" key="1">
    <source>
        <dbReference type="SAM" id="MobiDB-lite"/>
    </source>
</evidence>
<dbReference type="EMBL" id="MU001815">
    <property type="protein sequence ID" value="KAF2797081.1"/>
    <property type="molecule type" value="Genomic_DNA"/>
</dbReference>
<feature type="compositionally biased region" description="Polar residues" evidence="1">
    <location>
        <begin position="107"/>
        <end position="120"/>
    </location>
</feature>
<feature type="compositionally biased region" description="Polar residues" evidence="1">
    <location>
        <begin position="13"/>
        <end position="24"/>
    </location>
</feature>
<feature type="region of interest" description="Disordered" evidence="1">
    <location>
        <begin position="107"/>
        <end position="134"/>
    </location>
</feature>
<feature type="region of interest" description="Disordered" evidence="1">
    <location>
        <begin position="217"/>
        <end position="254"/>
    </location>
</feature>
<feature type="compositionally biased region" description="Polar residues" evidence="1">
    <location>
        <begin position="181"/>
        <end position="191"/>
    </location>
</feature>
<dbReference type="OrthoDB" id="6088715at2759"/>
<accession>A0A6A6XKS8</accession>
<keyword evidence="3" id="KW-1185">Reference proteome</keyword>
<dbReference type="Proteomes" id="UP000799757">
    <property type="component" value="Unassembled WGS sequence"/>
</dbReference>
<dbReference type="AlphaFoldDB" id="A0A6A6XKS8"/>
<feature type="region of interest" description="Disordered" evidence="1">
    <location>
        <begin position="178"/>
        <end position="203"/>
    </location>
</feature>
<name>A0A6A6XKS8_9PLEO</name>
<reference evidence="2" key="1">
    <citation type="journal article" date="2020" name="Stud. Mycol.">
        <title>101 Dothideomycetes genomes: a test case for predicting lifestyles and emergence of pathogens.</title>
        <authorList>
            <person name="Haridas S."/>
            <person name="Albert R."/>
            <person name="Binder M."/>
            <person name="Bloem J."/>
            <person name="Labutti K."/>
            <person name="Salamov A."/>
            <person name="Andreopoulos B."/>
            <person name="Baker S."/>
            <person name="Barry K."/>
            <person name="Bills G."/>
            <person name="Bluhm B."/>
            <person name="Cannon C."/>
            <person name="Castanera R."/>
            <person name="Culley D."/>
            <person name="Daum C."/>
            <person name="Ezra D."/>
            <person name="Gonzalez J."/>
            <person name="Henrissat B."/>
            <person name="Kuo A."/>
            <person name="Liang C."/>
            <person name="Lipzen A."/>
            <person name="Lutzoni F."/>
            <person name="Magnuson J."/>
            <person name="Mondo S."/>
            <person name="Nolan M."/>
            <person name="Ohm R."/>
            <person name="Pangilinan J."/>
            <person name="Park H.-J."/>
            <person name="Ramirez L."/>
            <person name="Alfaro M."/>
            <person name="Sun H."/>
            <person name="Tritt A."/>
            <person name="Yoshinaga Y."/>
            <person name="Zwiers L.-H."/>
            <person name="Turgeon B."/>
            <person name="Goodwin S."/>
            <person name="Spatafora J."/>
            <person name="Crous P."/>
            <person name="Grigoriev I."/>
        </authorList>
    </citation>
    <scope>NUCLEOTIDE SEQUENCE</scope>
    <source>
        <strain evidence="2">CBS 109.77</strain>
    </source>
</reference>
<sequence length="254" mass="27527">MDTKSKKGAENFLDTSEASNTSPSEEFGPRNYTFTNISLYLDREPSEANPIVSPPYATARPMLVSPKTMPYSHFRPRSPTYFPTIPGLSYNPTSLGHNVNPTSQEYRPSLGNSPASTAHQVASPIHGPASPKYPQRPPYVPYTASIIPGSPTYGPYSLVYVPQSPVYAPRSPIYVPDSPYTPKSPTQTFNNPKYPPTSLAPGTGSYVAPAIPGHRAFLSESAPTGPNDKPTRPRSFLRTSLSKPSTPGAPESYH</sequence>
<feature type="region of interest" description="Disordered" evidence="1">
    <location>
        <begin position="1"/>
        <end position="31"/>
    </location>
</feature>
<proteinExistence type="predicted"/>
<evidence type="ECO:0000313" key="3">
    <source>
        <dbReference type="Proteomes" id="UP000799757"/>
    </source>
</evidence>